<evidence type="ECO:0000256" key="1">
    <source>
        <dbReference type="ARBA" id="ARBA00023015"/>
    </source>
</evidence>
<dbReference type="SUPFAM" id="SSF47413">
    <property type="entry name" value="lambda repressor-like DNA-binding domains"/>
    <property type="match status" value="1"/>
</dbReference>
<dbReference type="CDD" id="cd01392">
    <property type="entry name" value="HTH_LacI"/>
    <property type="match status" value="1"/>
</dbReference>
<feature type="domain" description="HTH lacI-type" evidence="4">
    <location>
        <begin position="4"/>
        <end position="58"/>
    </location>
</feature>
<dbReference type="Gene3D" id="1.10.260.40">
    <property type="entry name" value="lambda repressor-like DNA-binding domains"/>
    <property type="match status" value="1"/>
</dbReference>
<dbReference type="GO" id="GO:0000976">
    <property type="term" value="F:transcription cis-regulatory region binding"/>
    <property type="evidence" value="ECO:0007669"/>
    <property type="project" value="TreeGrafter"/>
</dbReference>
<organism evidence="5 6">
    <name type="scientific">Cellulomonas hominis</name>
    <dbReference type="NCBI Taxonomy" id="156981"/>
    <lineage>
        <taxon>Bacteria</taxon>
        <taxon>Bacillati</taxon>
        <taxon>Actinomycetota</taxon>
        <taxon>Actinomycetes</taxon>
        <taxon>Micrococcales</taxon>
        <taxon>Cellulomonadaceae</taxon>
        <taxon>Cellulomonas</taxon>
    </lineage>
</organism>
<evidence type="ECO:0000256" key="3">
    <source>
        <dbReference type="ARBA" id="ARBA00023163"/>
    </source>
</evidence>
<dbReference type="InterPro" id="IPR010982">
    <property type="entry name" value="Lambda_DNA-bd_dom_sf"/>
</dbReference>
<dbReference type="Gene3D" id="3.40.50.2300">
    <property type="match status" value="2"/>
</dbReference>
<dbReference type="SMART" id="SM00354">
    <property type="entry name" value="HTH_LACI"/>
    <property type="match status" value="1"/>
</dbReference>
<protein>
    <submittedName>
        <fullName evidence="5">LacI family transcriptional regulator</fullName>
    </submittedName>
</protein>
<dbReference type="EMBL" id="BJVQ01000016">
    <property type="protein sequence ID" value="GEL46420.1"/>
    <property type="molecule type" value="Genomic_DNA"/>
</dbReference>
<dbReference type="OrthoDB" id="1938857at2"/>
<gene>
    <name evidence="5" type="ORF">CHO01_15360</name>
</gene>
<dbReference type="PROSITE" id="PS00356">
    <property type="entry name" value="HTH_LACI_1"/>
    <property type="match status" value="1"/>
</dbReference>
<name>A0A511FAX8_9CELL</name>
<evidence type="ECO:0000313" key="6">
    <source>
        <dbReference type="Proteomes" id="UP000321723"/>
    </source>
</evidence>
<dbReference type="PANTHER" id="PTHR30146">
    <property type="entry name" value="LACI-RELATED TRANSCRIPTIONAL REPRESSOR"/>
    <property type="match status" value="1"/>
</dbReference>
<evidence type="ECO:0000313" key="5">
    <source>
        <dbReference type="EMBL" id="GEL46420.1"/>
    </source>
</evidence>
<dbReference type="InterPro" id="IPR000843">
    <property type="entry name" value="HTH_LacI"/>
</dbReference>
<keyword evidence="1" id="KW-0805">Transcription regulation</keyword>
<dbReference type="PROSITE" id="PS50932">
    <property type="entry name" value="HTH_LACI_2"/>
    <property type="match status" value="1"/>
</dbReference>
<comment type="caution">
    <text evidence="5">The sequence shown here is derived from an EMBL/GenBank/DDBJ whole genome shotgun (WGS) entry which is preliminary data.</text>
</comment>
<dbReference type="Pfam" id="PF13377">
    <property type="entry name" value="Peripla_BP_3"/>
    <property type="match status" value="1"/>
</dbReference>
<keyword evidence="2" id="KW-0238">DNA-binding</keyword>
<dbReference type="PANTHER" id="PTHR30146:SF155">
    <property type="entry name" value="ALANINE RACEMASE"/>
    <property type="match status" value="1"/>
</dbReference>
<sequence>MGRVRIADVAQRAGVSKGAASFALNGRPGVSAETRERVLRIAADMGWRPNTAARALAGGRSDTIGLVLNRPPHVRGVEPLLQHYLEGMQDELVDHAITLSMQVVSGHAAELATYEQWSSANGVDGLVVIDLRVDDDRPAALQELGLPAVTLGDPRYAAGLPTVWTDDAAAARELVAALVALGHRRLARVTSGSRLAYSRVRTDALAAAAAAAGLAEPEVLQAEGRSVAAPEATRRLLDRPAVDRPTAVVYENDLQAMAGTGVAAELGLDVPGDVSVVAWDSSGISRLTRPTLSVMRRDARAEAAGAVRMLLERVGGAAVEAVQAPTARLEVRGSTGPAPAGG</sequence>
<evidence type="ECO:0000256" key="2">
    <source>
        <dbReference type="ARBA" id="ARBA00023125"/>
    </source>
</evidence>
<evidence type="ECO:0000259" key="4">
    <source>
        <dbReference type="PROSITE" id="PS50932"/>
    </source>
</evidence>
<accession>A0A511FAX8</accession>
<dbReference type="AlphaFoldDB" id="A0A511FAX8"/>
<dbReference type="InterPro" id="IPR046335">
    <property type="entry name" value="LacI/GalR-like_sensor"/>
</dbReference>
<dbReference type="Proteomes" id="UP000321723">
    <property type="component" value="Unassembled WGS sequence"/>
</dbReference>
<dbReference type="Pfam" id="PF00356">
    <property type="entry name" value="LacI"/>
    <property type="match status" value="1"/>
</dbReference>
<keyword evidence="6" id="KW-1185">Reference proteome</keyword>
<keyword evidence="3" id="KW-0804">Transcription</keyword>
<reference evidence="5 6" key="1">
    <citation type="submission" date="2019-07" db="EMBL/GenBank/DDBJ databases">
        <title>Whole genome shotgun sequence of Cellulomonas hominis NBRC 16055.</title>
        <authorList>
            <person name="Hosoyama A."/>
            <person name="Uohara A."/>
            <person name="Ohji S."/>
            <person name="Ichikawa N."/>
        </authorList>
    </citation>
    <scope>NUCLEOTIDE SEQUENCE [LARGE SCALE GENOMIC DNA]</scope>
    <source>
        <strain evidence="5 6">NBRC 16055</strain>
    </source>
</reference>
<dbReference type="SUPFAM" id="SSF53822">
    <property type="entry name" value="Periplasmic binding protein-like I"/>
    <property type="match status" value="1"/>
</dbReference>
<dbReference type="InterPro" id="IPR028082">
    <property type="entry name" value="Peripla_BP_I"/>
</dbReference>
<proteinExistence type="predicted"/>
<dbReference type="GO" id="GO:0003700">
    <property type="term" value="F:DNA-binding transcription factor activity"/>
    <property type="evidence" value="ECO:0007669"/>
    <property type="project" value="TreeGrafter"/>
</dbReference>